<dbReference type="SUPFAM" id="SSF52440">
    <property type="entry name" value="PreATP-grasp domain"/>
    <property type="match status" value="1"/>
</dbReference>
<keyword evidence="3" id="KW-0547">Nucleotide-binding</keyword>
<reference evidence="7 8" key="1">
    <citation type="submission" date="2023-07" db="EMBL/GenBank/DDBJ databases">
        <title>Sorghum-associated microbial communities from plants grown in Nebraska, USA.</title>
        <authorList>
            <person name="Schachtman D."/>
        </authorList>
    </citation>
    <scope>NUCLEOTIDE SEQUENCE [LARGE SCALE GENOMIC DNA]</scope>
    <source>
        <strain evidence="7 8">4138</strain>
    </source>
</reference>
<comment type="caution">
    <text evidence="7">The sequence shown here is derived from an EMBL/GenBank/DDBJ whole genome shotgun (WGS) entry which is preliminary data.</text>
</comment>
<protein>
    <submittedName>
        <fullName evidence="7">Glutathionylspermidine synthase</fullName>
    </submittedName>
</protein>
<keyword evidence="2" id="KW-0479">Metal-binding</keyword>
<feature type="domain" description="Glutathionylspermidine synthase pre-ATP-grasp-like" evidence="6">
    <location>
        <begin position="12"/>
        <end position="381"/>
    </location>
</feature>
<evidence type="ECO:0000313" key="8">
    <source>
        <dbReference type="Proteomes" id="UP001257909"/>
    </source>
</evidence>
<sequence>MKKVACDERPGWRSYAESVGFEFHTFDGEAYWDETAYYQFNLRQIEQDLEEPTEELHQMALALVDDIIGDEEKLQQLAIPEPFWDFVAGSWRAKAPSLYGRLDLVYDGHGPAKLLELNYDTPTSLFETGFFQWVWLEDQIMRGKVPQGADQFNSLQDQLEAAFAELPLANPLYFASVANSIEDKGTVMYLMDIAKQAGLDSRFIELEQLGEASGQLVDLDGYAIGGLFKLYPWEFMLQEDFASVILSSQTQWLEPGWKMLLSNKGILPLLWQKHQGHPNLLESHFEQPGQSFGAGWVRKPLFSREGANVELVTQSGEKISEPGPYSDSPFIRQKLQQLPKFGDSYTMIGSWVVGNSAAGIGIREDNSLITKDSSRFLPHIILD</sequence>
<keyword evidence="5" id="KW-0460">Magnesium</keyword>
<dbReference type="Pfam" id="PF03738">
    <property type="entry name" value="GSP_synth"/>
    <property type="match status" value="1"/>
</dbReference>
<evidence type="ECO:0000256" key="4">
    <source>
        <dbReference type="ARBA" id="ARBA00022840"/>
    </source>
</evidence>
<keyword evidence="1" id="KW-0436">Ligase</keyword>
<dbReference type="InterPro" id="IPR016185">
    <property type="entry name" value="PreATP-grasp_dom_sf"/>
</dbReference>
<accession>A0ABU1W1D1</accession>
<organism evidence="7 8">
    <name type="scientific">Rheinheimera soli</name>
    <dbReference type="NCBI Taxonomy" id="443616"/>
    <lineage>
        <taxon>Bacteria</taxon>
        <taxon>Pseudomonadati</taxon>
        <taxon>Pseudomonadota</taxon>
        <taxon>Gammaproteobacteria</taxon>
        <taxon>Chromatiales</taxon>
        <taxon>Chromatiaceae</taxon>
        <taxon>Rheinheimera</taxon>
    </lineage>
</organism>
<evidence type="ECO:0000259" key="6">
    <source>
        <dbReference type="Pfam" id="PF03738"/>
    </source>
</evidence>
<dbReference type="RefSeq" id="WP_310279341.1">
    <property type="nucleotide sequence ID" value="NZ_JAVDWR010000009.1"/>
</dbReference>
<dbReference type="EMBL" id="JAVDWR010000009">
    <property type="protein sequence ID" value="MDR7121756.1"/>
    <property type="molecule type" value="Genomic_DNA"/>
</dbReference>
<gene>
    <name evidence="7" type="ORF">J2W69_002713</name>
</gene>
<dbReference type="Gene3D" id="3.30.1490.330">
    <property type="match status" value="1"/>
</dbReference>
<name>A0ABU1W1D1_9GAMM</name>
<evidence type="ECO:0000313" key="7">
    <source>
        <dbReference type="EMBL" id="MDR7121756.1"/>
    </source>
</evidence>
<dbReference type="InterPro" id="IPR005494">
    <property type="entry name" value="GSPS_pre-ATP-grasp-like_dom"/>
</dbReference>
<dbReference type="Proteomes" id="UP001257909">
    <property type="component" value="Unassembled WGS sequence"/>
</dbReference>
<keyword evidence="4" id="KW-0067">ATP-binding</keyword>
<dbReference type="SUPFAM" id="SSF56059">
    <property type="entry name" value="Glutathione synthetase ATP-binding domain-like"/>
    <property type="match status" value="1"/>
</dbReference>
<evidence type="ECO:0000256" key="3">
    <source>
        <dbReference type="ARBA" id="ARBA00022741"/>
    </source>
</evidence>
<proteinExistence type="predicted"/>
<keyword evidence="8" id="KW-1185">Reference proteome</keyword>
<evidence type="ECO:0000256" key="2">
    <source>
        <dbReference type="ARBA" id="ARBA00022723"/>
    </source>
</evidence>
<evidence type="ECO:0000256" key="1">
    <source>
        <dbReference type="ARBA" id="ARBA00022598"/>
    </source>
</evidence>
<evidence type="ECO:0000256" key="5">
    <source>
        <dbReference type="ARBA" id="ARBA00022842"/>
    </source>
</evidence>